<name>A0A9W4W9B0_9PEZI</name>
<gene>
    <name evidence="1" type="ORF">CGXH109_LOCUS30184</name>
</gene>
<sequence>VAIVADEGYGQLEVPCFLEKMVPLLRTPSDNGHATLITMLGRQFGTISRTRIASQRKAPTERRRNSSASTWVSRFPRVWTTSWRSISCALWTASSTMIGYQENEEGAQCGGAVLFTLFLRPGEPGVREKFDRKVGGGLSSLIGYLEWQRF</sequence>
<reference evidence="1" key="1">
    <citation type="submission" date="2022-08" db="EMBL/GenBank/DDBJ databases">
        <authorList>
            <person name="Giroux E."/>
            <person name="Giroux E."/>
        </authorList>
    </citation>
    <scope>NUCLEOTIDE SEQUENCE</scope>
    <source>
        <strain evidence="1">H1091258</strain>
    </source>
</reference>
<dbReference type="AlphaFoldDB" id="A0A9W4W9B0"/>
<evidence type="ECO:0000313" key="1">
    <source>
        <dbReference type="EMBL" id="CAI0643904.1"/>
    </source>
</evidence>
<protein>
    <submittedName>
        <fullName evidence="1">Uncharacterized protein</fullName>
    </submittedName>
</protein>
<evidence type="ECO:0000313" key="2">
    <source>
        <dbReference type="Proteomes" id="UP001152533"/>
    </source>
</evidence>
<accession>A0A9W4W9B0</accession>
<comment type="caution">
    <text evidence="1">The sequence shown here is derived from an EMBL/GenBank/DDBJ whole genome shotgun (WGS) entry which is preliminary data.</text>
</comment>
<keyword evidence="2" id="KW-1185">Reference proteome</keyword>
<proteinExistence type="predicted"/>
<organism evidence="1 2">
    <name type="scientific">Colletotrichum noveboracense</name>
    <dbReference type="NCBI Taxonomy" id="2664923"/>
    <lineage>
        <taxon>Eukaryota</taxon>
        <taxon>Fungi</taxon>
        <taxon>Dikarya</taxon>
        <taxon>Ascomycota</taxon>
        <taxon>Pezizomycotina</taxon>
        <taxon>Sordariomycetes</taxon>
        <taxon>Hypocreomycetidae</taxon>
        <taxon>Glomerellales</taxon>
        <taxon>Glomerellaceae</taxon>
        <taxon>Colletotrichum</taxon>
        <taxon>Colletotrichum gloeosporioides species complex</taxon>
    </lineage>
</organism>
<feature type="non-terminal residue" evidence="1">
    <location>
        <position position="1"/>
    </location>
</feature>
<dbReference type="EMBL" id="CAMGZC010000133">
    <property type="protein sequence ID" value="CAI0643904.1"/>
    <property type="molecule type" value="Genomic_DNA"/>
</dbReference>
<dbReference type="Proteomes" id="UP001152533">
    <property type="component" value="Unassembled WGS sequence"/>
</dbReference>